<dbReference type="PANTHER" id="PTHR12358:SF54">
    <property type="entry name" value="SPHINGOSINE KINASE RELATED PROTEIN"/>
    <property type="match status" value="1"/>
</dbReference>
<dbReference type="RefSeq" id="WP_015023234.1">
    <property type="nucleotide sequence ID" value="NC_018721.1"/>
</dbReference>
<protein>
    <submittedName>
        <fullName evidence="6">Lipid kinase, putative</fullName>
    </submittedName>
</protein>
<dbReference type="AlphaFoldDB" id="K4IAH7"/>
<dbReference type="PROSITE" id="PS50146">
    <property type="entry name" value="DAGK"/>
    <property type="match status" value="1"/>
</dbReference>
<dbReference type="SUPFAM" id="SSF111331">
    <property type="entry name" value="NAD kinase/diacylglycerol kinase-like"/>
    <property type="match status" value="1"/>
</dbReference>
<dbReference type="GO" id="GO:0016301">
    <property type="term" value="F:kinase activity"/>
    <property type="evidence" value="ECO:0007669"/>
    <property type="project" value="UniProtKB-KW"/>
</dbReference>
<dbReference type="HOGENOM" id="CLU_045532_1_2_10"/>
<dbReference type="PANTHER" id="PTHR12358">
    <property type="entry name" value="SPHINGOSINE KINASE"/>
    <property type="match status" value="1"/>
</dbReference>
<dbReference type="STRING" id="313595.P700755_000597"/>
<dbReference type="Proteomes" id="UP000008514">
    <property type="component" value="Chromosome"/>
</dbReference>
<dbReference type="Pfam" id="PF19279">
    <property type="entry name" value="YegS_C"/>
    <property type="match status" value="1"/>
</dbReference>
<dbReference type="InterPro" id="IPR017438">
    <property type="entry name" value="ATP-NAD_kinase_N"/>
</dbReference>
<organism evidence="6 7">
    <name type="scientific">Psychroflexus torquis (strain ATCC 700755 / CIP 106069 / ACAM 623)</name>
    <dbReference type="NCBI Taxonomy" id="313595"/>
    <lineage>
        <taxon>Bacteria</taxon>
        <taxon>Pseudomonadati</taxon>
        <taxon>Bacteroidota</taxon>
        <taxon>Flavobacteriia</taxon>
        <taxon>Flavobacteriales</taxon>
        <taxon>Flavobacteriaceae</taxon>
        <taxon>Psychroflexus</taxon>
    </lineage>
</organism>
<keyword evidence="4" id="KW-0067">ATP-binding</keyword>
<reference evidence="6" key="2">
    <citation type="submission" date="2012-09" db="EMBL/GenBank/DDBJ databases">
        <title>The complete sequence of Psychroflexus torquis an extreme psychrophile from sea-ice that is stimulated by light.</title>
        <authorList>
            <person name="Feng S."/>
            <person name="Powell S.M."/>
            <person name="Bowman J.P."/>
        </authorList>
    </citation>
    <scope>NUCLEOTIDE SEQUENCE [LARGE SCALE GENOMIC DNA]</scope>
    <source>
        <strain evidence="6">ATCC 700755</strain>
    </source>
</reference>
<keyword evidence="7" id="KW-1185">Reference proteome</keyword>
<evidence type="ECO:0000256" key="3">
    <source>
        <dbReference type="ARBA" id="ARBA00022777"/>
    </source>
</evidence>
<dbReference type="KEGG" id="ptq:P700755_000597"/>
<accession>K4IAH7</accession>
<dbReference type="Gene3D" id="2.60.200.40">
    <property type="match status" value="1"/>
</dbReference>
<feature type="domain" description="DAGKc" evidence="5">
    <location>
        <begin position="1"/>
        <end position="129"/>
    </location>
</feature>
<evidence type="ECO:0000313" key="6">
    <source>
        <dbReference type="EMBL" id="AFU67617.1"/>
    </source>
</evidence>
<keyword evidence="1" id="KW-0808">Transferase</keyword>
<dbReference type="EMBL" id="CP003879">
    <property type="protein sequence ID" value="AFU67617.1"/>
    <property type="molecule type" value="Genomic_DNA"/>
</dbReference>
<proteinExistence type="predicted"/>
<gene>
    <name evidence="6" type="ordered locus">P700755_000597</name>
</gene>
<keyword evidence="3 6" id="KW-0418">Kinase</keyword>
<dbReference type="OrthoDB" id="9786026at2"/>
<evidence type="ECO:0000313" key="7">
    <source>
        <dbReference type="Proteomes" id="UP000008514"/>
    </source>
</evidence>
<dbReference type="InterPro" id="IPR001206">
    <property type="entry name" value="Diacylglycerol_kinase_cat_dom"/>
</dbReference>
<evidence type="ECO:0000256" key="2">
    <source>
        <dbReference type="ARBA" id="ARBA00022741"/>
    </source>
</evidence>
<dbReference type="GO" id="GO:0005524">
    <property type="term" value="F:ATP binding"/>
    <property type="evidence" value="ECO:0007669"/>
    <property type="project" value="UniProtKB-KW"/>
</dbReference>
<keyword evidence="2" id="KW-0547">Nucleotide-binding</keyword>
<dbReference type="InterPro" id="IPR050187">
    <property type="entry name" value="Lipid_Phosphate_FormReg"/>
</dbReference>
<evidence type="ECO:0000256" key="1">
    <source>
        <dbReference type="ARBA" id="ARBA00022679"/>
    </source>
</evidence>
<dbReference type="InterPro" id="IPR016064">
    <property type="entry name" value="NAD/diacylglycerol_kinase_sf"/>
</dbReference>
<evidence type="ECO:0000259" key="5">
    <source>
        <dbReference type="PROSITE" id="PS50146"/>
    </source>
</evidence>
<sequence length="289" mass="32725">MDVLLIVNPISGDKNKSNFLKFAGQIMSEHKLDSHVYKTTGKDDFKEVEQLIKTKSPHKVIVVGGDGTLNMFLDIFKLEGSLIGYIPMGSANGMAEEFDLIDSPKQLFENYLASENYFEVDLLLLNQKHLLLHLGDLGANANLVGNYEKDKSRGLLTYAKHFWSEFINLKGFEFEIETEENTYERKGVMLAICNGRKFGTGIPLNTIGKMNDGLFELVIVKAVDFSDLIKATYSKFDEDYEIQNFETIQAKSAQIKLHKPNLLQIDGEIIDQFDKIQIDVLPKALKFIK</sequence>
<dbReference type="InterPro" id="IPR045540">
    <property type="entry name" value="YegS/DAGK_C"/>
</dbReference>
<dbReference type="Pfam" id="PF00781">
    <property type="entry name" value="DAGK_cat"/>
    <property type="match status" value="1"/>
</dbReference>
<reference evidence="6" key="1">
    <citation type="submission" date="2006-03" db="EMBL/GenBank/DDBJ databases">
        <authorList>
            <person name="Bowman J."/>
            <person name="Ferriera S."/>
            <person name="Johnson J."/>
            <person name="Kravitz S."/>
            <person name="Halpern A."/>
            <person name="Remington K."/>
            <person name="Beeson K."/>
            <person name="Tran B."/>
            <person name="Rogers Y.-H."/>
            <person name="Friedman R."/>
            <person name="Venter J.C."/>
        </authorList>
    </citation>
    <scope>NUCLEOTIDE SEQUENCE [LARGE SCALE GENOMIC DNA]</scope>
    <source>
        <strain evidence="6">ATCC 700755</strain>
    </source>
</reference>
<dbReference type="eggNOG" id="COG1597">
    <property type="taxonomic scope" value="Bacteria"/>
</dbReference>
<name>K4IAH7_PSYTT</name>
<dbReference type="Gene3D" id="3.40.50.10330">
    <property type="entry name" value="Probable inorganic polyphosphate/atp-NAD kinase, domain 1"/>
    <property type="match status" value="1"/>
</dbReference>
<evidence type="ECO:0000256" key="4">
    <source>
        <dbReference type="ARBA" id="ARBA00022840"/>
    </source>
</evidence>